<evidence type="ECO:0000259" key="6">
    <source>
        <dbReference type="Pfam" id="PF01137"/>
    </source>
</evidence>
<feature type="domain" description="RNA 3'-terminal phosphate cyclase" evidence="6">
    <location>
        <begin position="25"/>
        <end position="366"/>
    </location>
</feature>
<dbReference type="InterPro" id="IPR000228">
    <property type="entry name" value="RNA3'_term_phos_cyc"/>
</dbReference>
<comment type="caution">
    <text evidence="8">The sequence shown here is derived from an EMBL/GenBank/DDBJ whole genome shotgun (WGS) entry which is preliminary data.</text>
</comment>
<accession>A0AAN6GHX9</accession>
<evidence type="ECO:0000256" key="3">
    <source>
        <dbReference type="ARBA" id="ARBA00022517"/>
    </source>
</evidence>
<dbReference type="InterPro" id="IPR020719">
    <property type="entry name" value="RNA3'_term_phos_cycl-like_CS"/>
</dbReference>
<dbReference type="Proteomes" id="UP001176521">
    <property type="component" value="Unassembled WGS sequence"/>
</dbReference>
<dbReference type="Pfam" id="PF01137">
    <property type="entry name" value="RTC"/>
    <property type="match status" value="1"/>
</dbReference>
<gene>
    <name evidence="8" type="ORF">OC842_001390</name>
</gene>
<evidence type="ECO:0000256" key="1">
    <source>
        <dbReference type="ARBA" id="ARBA00004604"/>
    </source>
</evidence>
<dbReference type="Gene3D" id="3.30.360.20">
    <property type="entry name" value="RNA 3'-terminal phosphate cyclase, insert domain"/>
    <property type="match status" value="1"/>
</dbReference>
<dbReference type="InterPro" id="IPR037136">
    <property type="entry name" value="RNA3'_phos_cyclase_dom_sf"/>
</dbReference>
<dbReference type="SUPFAM" id="SSF55205">
    <property type="entry name" value="EPT/RTPC-like"/>
    <property type="match status" value="1"/>
</dbReference>
<dbReference type="GO" id="GO:0005730">
    <property type="term" value="C:nucleolus"/>
    <property type="evidence" value="ECO:0007669"/>
    <property type="project" value="UniProtKB-SubCell"/>
</dbReference>
<dbReference type="GO" id="GO:0004521">
    <property type="term" value="F:RNA endonuclease activity"/>
    <property type="evidence" value="ECO:0007669"/>
    <property type="project" value="TreeGrafter"/>
</dbReference>
<evidence type="ECO:0000313" key="8">
    <source>
        <dbReference type="EMBL" id="KAK0538141.1"/>
    </source>
</evidence>
<keyword evidence="3" id="KW-0690">Ribosome biogenesis</keyword>
<proteinExistence type="inferred from homology"/>
<feature type="region of interest" description="Disordered" evidence="5">
    <location>
        <begin position="371"/>
        <end position="427"/>
    </location>
</feature>
<feature type="domain" description="RNA 3'-terminal phosphate cyclase insert" evidence="7">
    <location>
        <begin position="213"/>
        <end position="313"/>
    </location>
</feature>
<dbReference type="NCBIfam" id="TIGR03400">
    <property type="entry name" value="18S_RNA_Rcl1p"/>
    <property type="match status" value="1"/>
</dbReference>
<feature type="compositionally biased region" description="Polar residues" evidence="5">
    <location>
        <begin position="371"/>
        <end position="389"/>
    </location>
</feature>
<dbReference type="InterPro" id="IPR013791">
    <property type="entry name" value="RNA3'-term_phos_cycl_insert"/>
</dbReference>
<dbReference type="GO" id="GO:0000479">
    <property type="term" value="P:endonucleolytic cleavage of tricistronic rRNA transcript (SSU-rRNA, 5.8S rRNA, LSU-rRNA)"/>
    <property type="evidence" value="ECO:0007669"/>
    <property type="project" value="TreeGrafter"/>
</dbReference>
<dbReference type="PANTHER" id="PTHR11096:SF1">
    <property type="entry name" value="RNA 3'-TERMINAL PHOSPHATE CYCLASE-LIKE PROTEIN"/>
    <property type="match status" value="1"/>
</dbReference>
<feature type="compositionally biased region" description="Acidic residues" evidence="5">
    <location>
        <begin position="394"/>
        <end position="423"/>
    </location>
</feature>
<evidence type="ECO:0000259" key="7">
    <source>
        <dbReference type="Pfam" id="PF05189"/>
    </source>
</evidence>
<evidence type="ECO:0000256" key="2">
    <source>
        <dbReference type="ARBA" id="ARBA00007089"/>
    </source>
</evidence>
<sequence>MSAGTKNSSSSGGGGGGGTAARALRFTGHVAFRQRLILAVLAGKPIRIDRIRSDDEQPGLRDFEAGFLRLLEKCTNGTHVEIGYTGTSLLLRPGIISGGKITHDCGTARPVGYYLEWIALLAPFAKKEFSLTLKGITNGETDLGVDILRTVTLPHLSLFLPPSTSALASALELRVLKRGAAPLGGGEVFFQCPLLPSSGGGEAGGMLRTINFVEPGRIRRIRGIATAMRVSPQMANRMIDAARGVLNRYIPDLFLFSDVYKGDDSGKSPGFALSLVSTSTTGALHCVEGVSQPGSVPEDVALKTARSLLSEIATRGCIDRAHQSHVLALMALGPQDVGKVRLGTLTPQSVQMMRDIKEALGVTFKIAEAPSNSGTTTQLRSKLPKSTVTRNRDEDDDEHEDEEEFQGFDDVEVEQDSEEDEEVAAVQRSPELFVSCLGIGARGYRKVG</sequence>
<comment type="subcellular location">
    <subcellularLocation>
        <location evidence="1">Nucleus</location>
        <location evidence="1">Nucleolus</location>
    </subcellularLocation>
</comment>
<dbReference type="EMBL" id="JAPDMQ010000049">
    <property type="protein sequence ID" value="KAK0538141.1"/>
    <property type="molecule type" value="Genomic_DNA"/>
</dbReference>
<keyword evidence="4" id="KW-0539">Nucleus</keyword>
<dbReference type="InterPro" id="IPR013792">
    <property type="entry name" value="RNA3'P_cycl/enolpyr_Trfase_a/b"/>
</dbReference>
<reference evidence="8" key="1">
    <citation type="journal article" date="2023" name="PhytoFront">
        <title>Draft Genome Resources of Seven Strains of Tilletia horrida, Causal Agent of Kernel Smut of Rice.</title>
        <authorList>
            <person name="Khanal S."/>
            <person name="Antony Babu S."/>
            <person name="Zhou X.G."/>
        </authorList>
    </citation>
    <scope>NUCLEOTIDE SEQUENCE</scope>
    <source>
        <strain evidence="8">TX3</strain>
    </source>
</reference>
<dbReference type="InterPro" id="IPR036553">
    <property type="entry name" value="RPTC_insert"/>
</dbReference>
<evidence type="ECO:0000256" key="5">
    <source>
        <dbReference type="SAM" id="MobiDB-lite"/>
    </source>
</evidence>
<protein>
    <recommendedName>
        <fullName evidence="10">18S rRNA biogenesis protein RCL1</fullName>
    </recommendedName>
</protein>
<name>A0AAN6GHX9_9BASI</name>
<evidence type="ECO:0000313" key="9">
    <source>
        <dbReference type="Proteomes" id="UP001176521"/>
    </source>
</evidence>
<dbReference type="PROSITE" id="PS01287">
    <property type="entry name" value="RTC"/>
    <property type="match status" value="1"/>
</dbReference>
<dbReference type="PANTHER" id="PTHR11096">
    <property type="entry name" value="RNA 3' TERMINAL PHOSPHATE CYCLASE"/>
    <property type="match status" value="1"/>
</dbReference>
<dbReference type="AlphaFoldDB" id="A0AAN6GHX9"/>
<dbReference type="InterPro" id="IPR016443">
    <property type="entry name" value="RNA3'_term_phos_cyc_type_2"/>
</dbReference>
<keyword evidence="9" id="KW-1185">Reference proteome</keyword>
<dbReference type="Gene3D" id="3.65.10.20">
    <property type="entry name" value="RNA 3'-terminal phosphate cyclase domain"/>
    <property type="match status" value="1"/>
</dbReference>
<dbReference type="InterPro" id="IPR023797">
    <property type="entry name" value="RNA3'_phos_cyclase_dom"/>
</dbReference>
<evidence type="ECO:0008006" key="10">
    <source>
        <dbReference type="Google" id="ProtNLM"/>
    </source>
</evidence>
<evidence type="ECO:0000256" key="4">
    <source>
        <dbReference type="ARBA" id="ARBA00023242"/>
    </source>
</evidence>
<comment type="similarity">
    <text evidence="2">Belongs to the RNA 3'-terminal cyclase family. Type 2 subfamily.</text>
</comment>
<dbReference type="CDD" id="cd00875">
    <property type="entry name" value="RNA_Cyclase_Class_I"/>
    <property type="match status" value="1"/>
</dbReference>
<dbReference type="Pfam" id="PF05189">
    <property type="entry name" value="RTC_insert"/>
    <property type="match status" value="1"/>
</dbReference>
<organism evidence="8 9">
    <name type="scientific">Tilletia horrida</name>
    <dbReference type="NCBI Taxonomy" id="155126"/>
    <lineage>
        <taxon>Eukaryota</taxon>
        <taxon>Fungi</taxon>
        <taxon>Dikarya</taxon>
        <taxon>Basidiomycota</taxon>
        <taxon>Ustilaginomycotina</taxon>
        <taxon>Exobasidiomycetes</taxon>
        <taxon>Tilletiales</taxon>
        <taxon>Tilletiaceae</taxon>
        <taxon>Tilletia</taxon>
    </lineage>
</organism>